<dbReference type="PANTHER" id="PTHR37464">
    <property type="entry name" value="BLL2463 PROTEIN"/>
    <property type="match status" value="1"/>
</dbReference>
<dbReference type="NCBIfam" id="TIGR02226">
    <property type="entry name" value="two_anch"/>
    <property type="match status" value="1"/>
</dbReference>
<evidence type="ECO:0000313" key="3">
    <source>
        <dbReference type="EMBL" id="SVB59388.1"/>
    </source>
</evidence>
<dbReference type="InterPro" id="IPR036465">
    <property type="entry name" value="vWFA_dom_sf"/>
</dbReference>
<organism evidence="3">
    <name type="scientific">marine metagenome</name>
    <dbReference type="NCBI Taxonomy" id="408172"/>
    <lineage>
        <taxon>unclassified sequences</taxon>
        <taxon>metagenomes</taxon>
        <taxon>ecological metagenomes</taxon>
    </lineage>
</organism>
<dbReference type="InterPro" id="IPR002035">
    <property type="entry name" value="VWF_A"/>
</dbReference>
<feature type="domain" description="VWFA" evidence="2">
    <location>
        <begin position="94"/>
        <end position="277"/>
    </location>
</feature>
<dbReference type="EMBL" id="UINC01048628">
    <property type="protein sequence ID" value="SVB59388.1"/>
    <property type="molecule type" value="Genomic_DNA"/>
</dbReference>
<dbReference type="PANTHER" id="PTHR37464:SF1">
    <property type="entry name" value="BLL2463 PROTEIN"/>
    <property type="match status" value="1"/>
</dbReference>
<feature type="transmembrane region" description="Helical" evidence="1">
    <location>
        <begin position="6"/>
        <end position="27"/>
    </location>
</feature>
<protein>
    <recommendedName>
        <fullName evidence="2">VWFA domain-containing protein</fullName>
    </recommendedName>
</protein>
<dbReference type="InterPro" id="IPR024163">
    <property type="entry name" value="Aerotolerance_reg_N"/>
</dbReference>
<dbReference type="AlphaFoldDB" id="A0A382F8L4"/>
<evidence type="ECO:0000256" key="1">
    <source>
        <dbReference type="SAM" id="Phobius"/>
    </source>
</evidence>
<keyword evidence="1" id="KW-0812">Transmembrane</keyword>
<gene>
    <name evidence="3" type="ORF">METZ01_LOCUS212242</name>
</gene>
<accession>A0A382F8L4</accession>
<dbReference type="CDD" id="cd00198">
    <property type="entry name" value="vWFA"/>
    <property type="match status" value="1"/>
</dbReference>
<keyword evidence="1" id="KW-0472">Membrane</keyword>
<dbReference type="Pfam" id="PF07584">
    <property type="entry name" value="BatA"/>
    <property type="match status" value="1"/>
</dbReference>
<proteinExistence type="predicted"/>
<dbReference type="Pfam" id="PF13519">
    <property type="entry name" value="VWA_2"/>
    <property type="match status" value="1"/>
</dbReference>
<feature type="transmembrane region" description="Helical" evidence="1">
    <location>
        <begin position="59"/>
        <end position="76"/>
    </location>
</feature>
<reference evidence="3" key="1">
    <citation type="submission" date="2018-05" db="EMBL/GenBank/DDBJ databases">
        <authorList>
            <person name="Lanie J.A."/>
            <person name="Ng W.-L."/>
            <person name="Kazmierczak K.M."/>
            <person name="Andrzejewski T.M."/>
            <person name="Davidsen T.M."/>
            <person name="Wayne K.J."/>
            <person name="Tettelin H."/>
            <person name="Glass J.I."/>
            <person name="Rusch D."/>
            <person name="Podicherti R."/>
            <person name="Tsui H.-C.T."/>
            <person name="Winkler M.E."/>
        </authorList>
    </citation>
    <scope>NUCLEOTIDE SEQUENCE</scope>
</reference>
<feature type="non-terminal residue" evidence="3">
    <location>
        <position position="352"/>
    </location>
</feature>
<evidence type="ECO:0000259" key="2">
    <source>
        <dbReference type="SMART" id="SM00327"/>
    </source>
</evidence>
<keyword evidence="1" id="KW-1133">Transmembrane helix</keyword>
<dbReference type="InterPro" id="IPR011933">
    <property type="entry name" value="Double_TM_dom"/>
</dbReference>
<dbReference type="SUPFAM" id="SSF53300">
    <property type="entry name" value="vWA-like"/>
    <property type="match status" value="1"/>
</dbReference>
<sequence length="352" mass="39704">MGGLSFLTPLFLYGALGAVIPLLLHLIKRTRARKRIFPTIRFLKLSSQQVVRQQKIRRIILLMLRMAACAVLAMIFGRPFLNDNAVAAFVGPMPKVMAIVMDTSYSMGFGSRMNLMKRQARDLIAELNPGDQVVLMTFSTQGRLVKELSSDLSDLQALIESRTVPTFQATNYFEALRMADDQVNRSGFEDRTIYLLSDFQKTGWNRHESRWKLSPGVKLRVFDVWDDRDANVAVTGVDLPRPLTKLERSLDIIVRVKNFGYTPYQGEMALTINGQTAGMKRVSVSSQSGQVVTFRHTFRNDNNTGAIDFGSDPLQIDNKYYFTVNTPAPLKVLIVEDRTSRNNTSSAAFYLN</sequence>
<name>A0A382F8L4_9ZZZZ</name>
<dbReference type="Gene3D" id="3.40.50.410">
    <property type="entry name" value="von Willebrand factor, type A domain"/>
    <property type="match status" value="1"/>
</dbReference>
<dbReference type="SMART" id="SM00327">
    <property type="entry name" value="VWA"/>
    <property type="match status" value="1"/>
</dbReference>